<comment type="caution">
    <text evidence="3">The sequence shown here is derived from an EMBL/GenBank/DDBJ whole genome shotgun (WGS) entry which is preliminary data.</text>
</comment>
<dbReference type="EMBL" id="LAJE02000175">
    <property type="protein sequence ID" value="OEO30972.1"/>
    <property type="molecule type" value="Genomic_DNA"/>
</dbReference>
<organism evidence="3 4">
    <name type="scientific">Devosia insulae DS-56</name>
    <dbReference type="NCBI Taxonomy" id="1116389"/>
    <lineage>
        <taxon>Bacteria</taxon>
        <taxon>Pseudomonadati</taxon>
        <taxon>Pseudomonadota</taxon>
        <taxon>Alphaproteobacteria</taxon>
        <taxon>Hyphomicrobiales</taxon>
        <taxon>Devosiaceae</taxon>
        <taxon>Devosia</taxon>
    </lineage>
</organism>
<proteinExistence type="predicted"/>
<dbReference type="RefSeq" id="WP_069909833.1">
    <property type="nucleotide sequence ID" value="NZ_LAJE02000175.1"/>
</dbReference>
<name>A0A1E5XQT3_9HYPH</name>
<evidence type="ECO:0000313" key="4">
    <source>
        <dbReference type="Proteomes" id="UP000095463"/>
    </source>
</evidence>
<reference evidence="3 4" key="1">
    <citation type="journal article" date="2015" name="Genome Announc.">
        <title>Genome Assemblies of Three Soil-Associated Devosia species: D. insulae, D. limi, and D. soli.</title>
        <authorList>
            <person name="Hassan Y.I."/>
            <person name="Lepp D."/>
            <person name="Zhou T."/>
        </authorList>
    </citation>
    <scope>NUCLEOTIDE SEQUENCE [LARGE SCALE GENOMIC DNA]</scope>
    <source>
        <strain evidence="3 4">DS-56</strain>
    </source>
</reference>
<dbReference type="SUPFAM" id="SSF52172">
    <property type="entry name" value="CheY-like"/>
    <property type="match status" value="1"/>
</dbReference>
<dbReference type="InterPro" id="IPR011006">
    <property type="entry name" value="CheY-like_superfamily"/>
</dbReference>
<dbReference type="GO" id="GO:0000160">
    <property type="term" value="P:phosphorelay signal transduction system"/>
    <property type="evidence" value="ECO:0007669"/>
    <property type="project" value="InterPro"/>
</dbReference>
<evidence type="ECO:0000313" key="3">
    <source>
        <dbReference type="EMBL" id="OEO30972.1"/>
    </source>
</evidence>
<dbReference type="AlphaFoldDB" id="A0A1E5XQT3"/>
<evidence type="ECO:0000256" key="1">
    <source>
        <dbReference type="PROSITE-ProRule" id="PRU00169"/>
    </source>
</evidence>
<sequence>MRDEDLVDTIAAIRAERTSRLCYSPIILFTADRAAGTVVRYVRFGFDDVISLPARRDELAERLADQLHEQVYIETKDYLGPDRRRLDRGAELRLGISPHTRLVLERDPRRGVRVLDREVRGHRFKARAAPHTHFMAKLFGQHAV</sequence>
<dbReference type="Gene3D" id="3.40.50.2300">
    <property type="match status" value="1"/>
</dbReference>
<dbReference type="PROSITE" id="PS50110">
    <property type="entry name" value="RESPONSE_REGULATORY"/>
    <property type="match status" value="1"/>
</dbReference>
<keyword evidence="4" id="KW-1185">Reference proteome</keyword>
<gene>
    <name evidence="3" type="ORF">VW23_018575</name>
</gene>
<dbReference type="Proteomes" id="UP000095463">
    <property type="component" value="Unassembled WGS sequence"/>
</dbReference>
<evidence type="ECO:0000259" key="2">
    <source>
        <dbReference type="PROSITE" id="PS50110"/>
    </source>
</evidence>
<feature type="domain" description="Response regulatory" evidence="2">
    <location>
        <begin position="1"/>
        <end position="67"/>
    </location>
</feature>
<dbReference type="OrthoDB" id="8436207at2"/>
<dbReference type="InterPro" id="IPR001789">
    <property type="entry name" value="Sig_transdc_resp-reg_receiver"/>
</dbReference>
<protein>
    <recommendedName>
        <fullName evidence="2">Response regulatory domain-containing protein</fullName>
    </recommendedName>
</protein>
<accession>A0A1E5XQT3</accession>
<comment type="caution">
    <text evidence="1">Lacks conserved residue(s) required for the propagation of feature annotation.</text>
</comment>